<feature type="domain" description="Type II secretion system protein GspF" evidence="8">
    <location>
        <begin position="72"/>
        <end position="188"/>
    </location>
</feature>
<evidence type="ECO:0000256" key="5">
    <source>
        <dbReference type="ARBA" id="ARBA00022989"/>
    </source>
</evidence>
<organism evidence="9 10">
    <name type="scientific">Sulfuriferula multivorans</name>
    <dbReference type="NCBI Taxonomy" id="1559896"/>
    <lineage>
        <taxon>Bacteria</taxon>
        <taxon>Pseudomonadati</taxon>
        <taxon>Pseudomonadota</taxon>
        <taxon>Betaproteobacteria</taxon>
        <taxon>Nitrosomonadales</taxon>
        <taxon>Sulfuricellaceae</taxon>
        <taxon>Sulfuriferula</taxon>
    </lineage>
</organism>
<keyword evidence="10" id="KW-1185">Reference proteome</keyword>
<feature type="transmembrane region" description="Helical" evidence="7">
    <location>
        <begin position="164"/>
        <end position="187"/>
    </location>
</feature>
<dbReference type="InterPro" id="IPR018076">
    <property type="entry name" value="T2SS_GspF_dom"/>
</dbReference>
<dbReference type="Gene3D" id="1.20.81.30">
    <property type="entry name" value="Type II secretion system (T2SS), domain F"/>
    <property type="match status" value="2"/>
</dbReference>
<evidence type="ECO:0000313" key="9">
    <source>
        <dbReference type="EMBL" id="GBL45441.1"/>
    </source>
</evidence>
<dbReference type="PANTHER" id="PTHR30012:SF0">
    <property type="entry name" value="TYPE II SECRETION SYSTEM PROTEIN F-RELATED"/>
    <property type="match status" value="1"/>
</dbReference>
<evidence type="ECO:0000256" key="6">
    <source>
        <dbReference type="ARBA" id="ARBA00023136"/>
    </source>
</evidence>
<dbReference type="AlphaFoldDB" id="A0A401JCQ5"/>
<evidence type="ECO:0000259" key="8">
    <source>
        <dbReference type="Pfam" id="PF00482"/>
    </source>
</evidence>
<keyword evidence="6 7" id="KW-0472">Membrane</keyword>
<dbReference type="InterPro" id="IPR003004">
    <property type="entry name" value="GspF/PilC"/>
</dbReference>
<keyword evidence="5 7" id="KW-1133">Transmembrane helix</keyword>
<dbReference type="Pfam" id="PF00482">
    <property type="entry name" value="T2SSF"/>
    <property type="match status" value="2"/>
</dbReference>
<evidence type="ECO:0000256" key="1">
    <source>
        <dbReference type="ARBA" id="ARBA00004651"/>
    </source>
</evidence>
<proteinExistence type="inferred from homology"/>
<dbReference type="GO" id="GO:0005886">
    <property type="term" value="C:plasma membrane"/>
    <property type="evidence" value="ECO:0007669"/>
    <property type="project" value="UniProtKB-SubCell"/>
</dbReference>
<comment type="similarity">
    <text evidence="2">Belongs to the GSP F family.</text>
</comment>
<keyword evidence="4 7" id="KW-0812">Transmembrane</keyword>
<sequence>MPYFSYRAIDQLGRSNRGSLSAANEVDLELRLRRMGLDLVTLRQMDSRASSFARGAASRRDLITFCFHLEQISRAGIPILDGVRDLRDSMDNPRFRDILTALLEDMEGGRLMSQALAAHPAVFDTVIVNLVKAGEQTGLMREVFENLGSSLKRQDELAAQTKRLLIYPAIVLSMVGIIILLLLLFLVPQIADLIKNMGVALPIQTRVLLWLSQALRNWWPLFLILPAALGSALFVTLRASERARFIADDVKLRLPVIGPILQKIALARFSNFFALMYRSGITILDALRAGEDIAANRVIADAIRRASARIGNGEGLTESFQSLSVFPPLVIRMLRVGETTGALDSALENVSYFYTREVSESIDKSLKILEPALTVVLGLVMAVIVGSVLLPMYDVIGNLKL</sequence>
<feature type="transmembrane region" description="Helical" evidence="7">
    <location>
        <begin position="218"/>
        <end position="237"/>
    </location>
</feature>
<dbReference type="EMBL" id="BGOW01000010">
    <property type="protein sequence ID" value="GBL45441.1"/>
    <property type="molecule type" value="Genomic_DNA"/>
</dbReference>
<keyword evidence="3" id="KW-1003">Cell membrane</keyword>
<evidence type="ECO:0000256" key="4">
    <source>
        <dbReference type="ARBA" id="ARBA00022692"/>
    </source>
</evidence>
<comment type="caution">
    <text evidence="9">The sequence shown here is derived from an EMBL/GenBank/DDBJ whole genome shotgun (WGS) entry which is preliminary data.</text>
</comment>
<dbReference type="OrthoDB" id="9805682at2"/>
<feature type="transmembrane region" description="Helical" evidence="7">
    <location>
        <begin position="372"/>
        <end position="393"/>
    </location>
</feature>
<protein>
    <submittedName>
        <fullName evidence="9">Type II secretory pathway component PulF</fullName>
    </submittedName>
</protein>
<evidence type="ECO:0000256" key="3">
    <source>
        <dbReference type="ARBA" id="ARBA00022475"/>
    </source>
</evidence>
<evidence type="ECO:0000313" key="10">
    <source>
        <dbReference type="Proteomes" id="UP000286806"/>
    </source>
</evidence>
<dbReference type="RefSeq" id="WP_124704257.1">
    <property type="nucleotide sequence ID" value="NZ_BGOW01000010.1"/>
</dbReference>
<gene>
    <name evidence="9" type="ORF">SFMTTN_1248</name>
</gene>
<evidence type="ECO:0000256" key="7">
    <source>
        <dbReference type="SAM" id="Phobius"/>
    </source>
</evidence>
<dbReference type="PANTHER" id="PTHR30012">
    <property type="entry name" value="GENERAL SECRETION PATHWAY PROTEIN"/>
    <property type="match status" value="1"/>
</dbReference>
<feature type="domain" description="Type II secretion system protein GspF" evidence="8">
    <location>
        <begin position="269"/>
        <end position="391"/>
    </location>
</feature>
<dbReference type="PRINTS" id="PR00812">
    <property type="entry name" value="BCTERIALGSPF"/>
</dbReference>
<evidence type="ECO:0000256" key="2">
    <source>
        <dbReference type="ARBA" id="ARBA00005745"/>
    </source>
</evidence>
<comment type="subcellular location">
    <subcellularLocation>
        <location evidence="1">Cell membrane</location>
        <topology evidence="1">Multi-pass membrane protein</topology>
    </subcellularLocation>
</comment>
<dbReference type="Proteomes" id="UP000286806">
    <property type="component" value="Unassembled WGS sequence"/>
</dbReference>
<name>A0A401JCQ5_9PROT</name>
<accession>A0A401JCQ5</accession>
<reference evidence="9 10" key="1">
    <citation type="journal article" date="2019" name="Front. Microbiol.">
        <title>Genomes of Neutrophilic Sulfur-Oxidizing Chemolithoautotrophs Representing 9 Proteobacterial Species From 8 Genera.</title>
        <authorList>
            <person name="Watanabe T."/>
            <person name="Kojima H."/>
            <person name="Umezawa K."/>
            <person name="Hori C."/>
            <person name="Takasuka T.E."/>
            <person name="Kato Y."/>
            <person name="Fukui M."/>
        </authorList>
    </citation>
    <scope>NUCLEOTIDE SEQUENCE [LARGE SCALE GENOMIC DNA]</scope>
    <source>
        <strain evidence="9 10">TTN</strain>
    </source>
</reference>
<dbReference type="InterPro" id="IPR042094">
    <property type="entry name" value="T2SS_GspF_sf"/>
</dbReference>